<dbReference type="KEGG" id="phr:C6569_18860"/>
<sequence>MNIPTPPATGPLSDIKVVELGSFIAGPYCGQLLADMGADLIKFEDPGKGDPMRQWGFAKKDGASVWWPVIGRNKKSVTVDLRKGEGQEILRRLLTEADVLLENFRPGTLEKWGLTVEALHALNPKLVIARVSGYGQYGPYAEKAGFAAVAEAMGGMRTINGYPDRLPTRTGLSIGDTLAGIYTAFGIVSALHQRERDGRGQVIDVGLTDAILASIEGIVAEYSVTGHVRGRTGLTSPGFAPSNIYPTLDGHHIVIGANADTICKRLFAVMGMDFLMEDPRFATHGARGQPDNQAEIDRIIADWTRTKPRDELLKLLDGASVPAGGVNDAAAVAADPHFRARDMIVEVEAQGLGRMLMQGIVPKLTRTPGAIRWTGAKLGEHTDAVLAAAGYSAEEIAAMRTGGVL</sequence>
<dbReference type="PANTHER" id="PTHR48207:SF3">
    <property type="entry name" value="SUCCINATE--HYDROXYMETHYLGLUTARATE COA-TRANSFERASE"/>
    <property type="match status" value="1"/>
</dbReference>
<accession>A0A2S0NFN0</accession>
<evidence type="ECO:0000313" key="2">
    <source>
        <dbReference type="EMBL" id="AVO46948.1"/>
    </source>
</evidence>
<name>A0A2S0NFN0_9HYPH</name>
<dbReference type="GO" id="GO:0008410">
    <property type="term" value="F:CoA-transferase activity"/>
    <property type="evidence" value="ECO:0007669"/>
    <property type="project" value="TreeGrafter"/>
</dbReference>
<proteinExistence type="predicted"/>
<reference evidence="2 3" key="1">
    <citation type="submission" date="2018-03" db="EMBL/GenBank/DDBJ databases">
        <title>Genome sequencing of Phreatobacter sp.</title>
        <authorList>
            <person name="Kim S.-J."/>
            <person name="Heo J."/>
            <person name="Kwon S.-W."/>
        </authorList>
    </citation>
    <scope>NUCLEOTIDE SEQUENCE [LARGE SCALE GENOMIC DNA]</scope>
    <source>
        <strain evidence="2 3">S-12</strain>
    </source>
</reference>
<keyword evidence="1 2" id="KW-0808">Transferase</keyword>
<dbReference type="EMBL" id="CP027668">
    <property type="protein sequence ID" value="AVO46948.1"/>
    <property type="molecule type" value="Genomic_DNA"/>
</dbReference>
<dbReference type="PANTHER" id="PTHR48207">
    <property type="entry name" value="SUCCINATE--HYDROXYMETHYLGLUTARATE COA-TRANSFERASE"/>
    <property type="match status" value="1"/>
</dbReference>
<gene>
    <name evidence="2" type="ORF">C6569_18860</name>
</gene>
<dbReference type="InterPro" id="IPR050483">
    <property type="entry name" value="CoA-transferase_III_domain"/>
</dbReference>
<dbReference type="Gene3D" id="3.40.50.10540">
    <property type="entry name" value="Crotonobetainyl-coa:carnitine coa-transferase, domain 1"/>
    <property type="match status" value="1"/>
</dbReference>
<evidence type="ECO:0000256" key="1">
    <source>
        <dbReference type="ARBA" id="ARBA00022679"/>
    </source>
</evidence>
<evidence type="ECO:0000313" key="3">
    <source>
        <dbReference type="Proteomes" id="UP000237889"/>
    </source>
</evidence>
<keyword evidence="3" id="KW-1185">Reference proteome</keyword>
<dbReference type="Pfam" id="PF02515">
    <property type="entry name" value="CoA_transf_3"/>
    <property type="match status" value="1"/>
</dbReference>
<dbReference type="Gene3D" id="3.30.1540.10">
    <property type="entry name" value="formyl-coa transferase, domain 3"/>
    <property type="match status" value="1"/>
</dbReference>
<dbReference type="InterPro" id="IPR044855">
    <property type="entry name" value="CoA-Trfase_III_dom3_sf"/>
</dbReference>
<dbReference type="InterPro" id="IPR023606">
    <property type="entry name" value="CoA-Trfase_III_dom_1_sf"/>
</dbReference>
<dbReference type="RefSeq" id="WP_106750318.1">
    <property type="nucleotide sequence ID" value="NZ_CP027668.1"/>
</dbReference>
<dbReference type="InterPro" id="IPR003673">
    <property type="entry name" value="CoA-Trfase_fam_III"/>
</dbReference>
<protein>
    <submittedName>
        <fullName evidence="2">Formyl-CoA transferase</fullName>
    </submittedName>
</protein>
<dbReference type="Proteomes" id="UP000237889">
    <property type="component" value="Chromosome"/>
</dbReference>
<dbReference type="SUPFAM" id="SSF89796">
    <property type="entry name" value="CoA-transferase family III (CaiB/BaiF)"/>
    <property type="match status" value="1"/>
</dbReference>
<dbReference type="AlphaFoldDB" id="A0A2S0NFN0"/>
<dbReference type="OrthoDB" id="9806585at2"/>
<organism evidence="2 3">
    <name type="scientific">Phreatobacter cathodiphilus</name>
    <dbReference type="NCBI Taxonomy" id="1868589"/>
    <lineage>
        <taxon>Bacteria</taxon>
        <taxon>Pseudomonadati</taxon>
        <taxon>Pseudomonadota</taxon>
        <taxon>Alphaproteobacteria</taxon>
        <taxon>Hyphomicrobiales</taxon>
        <taxon>Phreatobacteraceae</taxon>
        <taxon>Phreatobacter</taxon>
    </lineage>
</organism>